<reference evidence="3 4" key="1">
    <citation type="submission" date="2015-03" db="EMBL/GenBank/DDBJ databases">
        <authorList>
            <consortium name="Pathogen Informatics"/>
        </authorList>
    </citation>
    <scope>NUCLEOTIDE SEQUENCE [LARGE SCALE GENOMIC DNA]</scope>
    <source>
        <strain evidence="3">K00500041</strain>
        <strain evidence="4">N09902308</strain>
    </source>
</reference>
<dbReference type="EMBL" id="CSBK01000015">
    <property type="protein sequence ID" value="COW78873.1"/>
    <property type="molecule type" value="Genomic_DNA"/>
</dbReference>
<reference evidence="1" key="3">
    <citation type="submission" date="2015-03" db="EMBL/GenBank/DDBJ databases">
        <authorList>
            <person name="Murphy D."/>
        </authorList>
    </citation>
    <scope>NUCLEOTIDE SEQUENCE [LARGE SCALE GENOMIC DNA]</scope>
    <source>
        <strain evidence="1">K00500041</strain>
    </source>
</reference>
<dbReference type="AlphaFoldDB" id="A0A0U0SJ15"/>
<gene>
    <name evidence="1" type="ORF">ERS007703_03689</name>
    <name evidence="2" type="ORF">ERS007739_00073</name>
</gene>
<name>A0A0U0SJ15_MYCTX</name>
<evidence type="ECO:0000313" key="1">
    <source>
        <dbReference type="EMBL" id="COW45725.1"/>
    </source>
</evidence>
<dbReference type="EMBL" id="CSAE01000532">
    <property type="protein sequence ID" value="COW45725.1"/>
    <property type="molecule type" value="Genomic_DNA"/>
</dbReference>
<organism evidence="1 3">
    <name type="scientific">Mycobacterium tuberculosis</name>
    <dbReference type="NCBI Taxonomy" id="1773"/>
    <lineage>
        <taxon>Bacteria</taxon>
        <taxon>Bacillati</taxon>
        <taxon>Actinomycetota</taxon>
        <taxon>Actinomycetes</taxon>
        <taxon>Mycobacteriales</taxon>
        <taxon>Mycobacteriaceae</taxon>
        <taxon>Mycobacterium</taxon>
        <taxon>Mycobacterium tuberculosis complex</taxon>
    </lineage>
</organism>
<protein>
    <submittedName>
        <fullName evidence="1">Uncharacterized protein</fullName>
    </submittedName>
</protein>
<sequence>MSAQIDIKLLVHPGGATDQPVSRFSGDGRGREIEGTLRRITGYIDSHDHGNA</sequence>
<evidence type="ECO:0000313" key="3">
    <source>
        <dbReference type="Proteomes" id="UP000038802"/>
    </source>
</evidence>
<proteinExistence type="predicted"/>
<dbReference type="Proteomes" id="UP000039021">
    <property type="component" value="Unassembled WGS sequence"/>
</dbReference>
<evidence type="ECO:0000313" key="2">
    <source>
        <dbReference type="EMBL" id="COW78873.1"/>
    </source>
</evidence>
<dbReference type="Proteomes" id="UP000038802">
    <property type="component" value="Unassembled WGS sequence"/>
</dbReference>
<accession>A0A0U0SJ15</accession>
<reference evidence="2" key="2">
    <citation type="submission" date="2015-03" db="EMBL/GenBank/DDBJ databases">
        <authorList>
            <consortium name="Pathogen Informatics"/>
            <person name="Murphy D."/>
        </authorList>
    </citation>
    <scope>NUCLEOTIDE SEQUENCE</scope>
    <source>
        <strain evidence="2">N09902308</strain>
    </source>
</reference>
<evidence type="ECO:0000313" key="4">
    <source>
        <dbReference type="Proteomes" id="UP000039021"/>
    </source>
</evidence>